<evidence type="ECO:0000313" key="3">
    <source>
        <dbReference type="EMBL" id="RAK68794.1"/>
    </source>
</evidence>
<dbReference type="PANTHER" id="PTHR35372:SF2">
    <property type="entry name" value="SF3 HELICASE DOMAIN-CONTAINING PROTEIN"/>
    <property type="match status" value="1"/>
</dbReference>
<dbReference type="InterPro" id="IPR015330">
    <property type="entry name" value="DNA_primase/pol_bifunc_N"/>
</dbReference>
<protein>
    <recommendedName>
        <fullName evidence="2">DNA primase/polymerase bifunctional N-terminal domain-containing protein</fullName>
    </recommendedName>
</protein>
<evidence type="ECO:0000313" key="4">
    <source>
        <dbReference type="Proteomes" id="UP000249524"/>
    </source>
</evidence>
<keyword evidence="4" id="KW-1185">Reference proteome</keyword>
<dbReference type="AlphaFoldDB" id="A0A328BSH4"/>
<dbReference type="PANTHER" id="PTHR35372">
    <property type="entry name" value="ATP BINDING PROTEIN-RELATED"/>
    <property type="match status" value="1"/>
</dbReference>
<dbReference type="Pfam" id="PF09250">
    <property type="entry name" value="Prim-Pol"/>
    <property type="match status" value="1"/>
</dbReference>
<sequence length="311" mass="33517">MSLTGRAAEAYVSRLDLAVIPTGPDCKPGSVKKFGALLEAAKEPKDRVFSVKDATKDVELIRAIWTRTPKANVSIVTGAVSGVFALDIDAKGKVNGFEALARLEAMFGPLPSTWRALTPSGGEHRYFVQPSRWVLRNKVGLRIYDRRGRVSELFDGLDIRTDGGACAAPPSEKTSGTYRWADHPLSTPVSEAPEWLLKLAIDPPPPPKVDRPPLRRGHADKLARYIDRAIDSECARVTGTKSGRNVQLFKSAANLGSLVGANVLPQDLAEAELWKAATDCGLVADDGAHSVRATIASGMRKGMQNPREVTA</sequence>
<proteinExistence type="predicted"/>
<name>A0A328BSH4_9CAUL</name>
<dbReference type="SMART" id="SM00943">
    <property type="entry name" value="Prim-Pol"/>
    <property type="match status" value="1"/>
</dbReference>
<dbReference type="OrthoDB" id="1496333at2"/>
<evidence type="ECO:0000259" key="2">
    <source>
        <dbReference type="SMART" id="SM00943"/>
    </source>
</evidence>
<keyword evidence="1" id="KW-0378">Hydrolase</keyword>
<dbReference type="RefSeq" id="WP_111274286.1">
    <property type="nucleotide sequence ID" value="NZ_QFYS01000001.1"/>
</dbReference>
<dbReference type="SUPFAM" id="SSF56747">
    <property type="entry name" value="Prim-pol domain"/>
    <property type="match status" value="1"/>
</dbReference>
<dbReference type="EMBL" id="QFYS01000001">
    <property type="protein sequence ID" value="RAK68794.1"/>
    <property type="molecule type" value="Genomic_DNA"/>
</dbReference>
<feature type="domain" description="DNA primase/polymerase bifunctional N-terminal" evidence="2">
    <location>
        <begin position="8"/>
        <end position="196"/>
    </location>
</feature>
<reference evidence="3 4" key="1">
    <citation type="submission" date="2018-05" db="EMBL/GenBank/DDBJ databases">
        <authorList>
            <person name="Lanie J.A."/>
            <person name="Ng W.-L."/>
            <person name="Kazmierczak K.M."/>
            <person name="Andrzejewski T.M."/>
            <person name="Davidsen T.M."/>
            <person name="Wayne K.J."/>
            <person name="Tettelin H."/>
            <person name="Glass J.I."/>
            <person name="Rusch D."/>
            <person name="Podicherti R."/>
            <person name="Tsui H.-C.T."/>
            <person name="Winkler M.E."/>
        </authorList>
    </citation>
    <scope>NUCLEOTIDE SEQUENCE [LARGE SCALE GENOMIC DNA]</scope>
    <source>
        <strain evidence="3 4">BUT-10</strain>
    </source>
</reference>
<dbReference type="GO" id="GO:0016787">
    <property type="term" value="F:hydrolase activity"/>
    <property type="evidence" value="ECO:0007669"/>
    <property type="project" value="UniProtKB-KW"/>
</dbReference>
<dbReference type="Proteomes" id="UP000249524">
    <property type="component" value="Unassembled WGS sequence"/>
</dbReference>
<dbReference type="InterPro" id="IPR051620">
    <property type="entry name" value="ORF904-like_C"/>
</dbReference>
<organism evidence="3 4">
    <name type="scientific">Phenylobacterium kunshanense</name>
    <dbReference type="NCBI Taxonomy" id="1445034"/>
    <lineage>
        <taxon>Bacteria</taxon>
        <taxon>Pseudomonadati</taxon>
        <taxon>Pseudomonadota</taxon>
        <taxon>Alphaproteobacteria</taxon>
        <taxon>Caulobacterales</taxon>
        <taxon>Caulobacteraceae</taxon>
        <taxon>Phenylobacterium</taxon>
    </lineage>
</organism>
<accession>A0A328BSH4</accession>
<dbReference type="CDD" id="cd04859">
    <property type="entry name" value="Prim_Pol"/>
    <property type="match status" value="1"/>
</dbReference>
<comment type="caution">
    <text evidence="3">The sequence shown here is derived from an EMBL/GenBank/DDBJ whole genome shotgun (WGS) entry which is preliminary data.</text>
</comment>
<gene>
    <name evidence="3" type="ORF">DJ019_01925</name>
</gene>
<evidence type="ECO:0000256" key="1">
    <source>
        <dbReference type="ARBA" id="ARBA00022801"/>
    </source>
</evidence>